<dbReference type="KEGG" id="ten:LPB136_03070"/>
<dbReference type="EMBL" id="CP018155">
    <property type="protein sequence ID" value="APG64407.1"/>
    <property type="molecule type" value="Genomic_DNA"/>
</dbReference>
<reference evidence="1 2" key="1">
    <citation type="submission" date="2016-11" db="EMBL/GenBank/DDBJ databases">
        <title>Tenacibaculum sp. LPB0136, isolated from marine environment.</title>
        <authorList>
            <person name="Kim E."/>
            <person name="Yi H."/>
        </authorList>
    </citation>
    <scope>NUCLEOTIDE SEQUENCE [LARGE SCALE GENOMIC DNA]</scope>
    <source>
        <strain evidence="1 2">LPB0136</strain>
    </source>
</reference>
<name>A0A1L3JH12_9FLAO</name>
<evidence type="ECO:0000313" key="1">
    <source>
        <dbReference type="EMBL" id="APG64407.1"/>
    </source>
</evidence>
<dbReference type="AlphaFoldDB" id="A0A1L3JH12"/>
<dbReference type="RefSeq" id="WP_072554733.1">
    <property type="nucleotide sequence ID" value="NZ_CP018155.1"/>
</dbReference>
<accession>A0A1L3JH12</accession>
<protein>
    <submittedName>
        <fullName evidence="1">Insecticidal toxin complex protein</fullName>
    </submittedName>
</protein>
<evidence type="ECO:0000313" key="2">
    <source>
        <dbReference type="Proteomes" id="UP000181898"/>
    </source>
</evidence>
<gene>
    <name evidence="1" type="ORF">LPB136_03070</name>
</gene>
<dbReference type="STRING" id="1850252.LPB136_03070"/>
<dbReference type="OrthoDB" id="758464at2"/>
<proteinExistence type="predicted"/>
<organism evidence="1 2">
    <name type="scientific">Tenacibaculum todarodis</name>
    <dbReference type="NCBI Taxonomy" id="1850252"/>
    <lineage>
        <taxon>Bacteria</taxon>
        <taxon>Pseudomonadati</taxon>
        <taxon>Bacteroidota</taxon>
        <taxon>Flavobacteriia</taxon>
        <taxon>Flavobacteriales</taxon>
        <taxon>Flavobacteriaceae</taxon>
        <taxon>Tenacibaculum</taxon>
    </lineage>
</organism>
<sequence length="231" mass="27457">MKTILFLAFFIVSIPISAKEYKSLKAYEKSTQKETLSPSDWLKSDRKKNTLVWQKANVYNLKNNLSKEYLTIKQRRDFYVWYISEIEKKGHQVVWPRMALFISQKIKTMNSFPVNIFVRKSVKEYGEDGSIIVFNNVFLDLLALYKSDETLKNDAALNWDKKILHKEQFTWIASLYKTMSSKKIKRIERVAKGKFLFSLFVPKEIRFQGKIELAKDRYKYALDRLRAYCKD</sequence>
<dbReference type="Proteomes" id="UP000181898">
    <property type="component" value="Chromosome"/>
</dbReference>
<keyword evidence="2" id="KW-1185">Reference proteome</keyword>